<evidence type="ECO:0000256" key="2">
    <source>
        <dbReference type="SAM" id="Phobius"/>
    </source>
</evidence>
<sequence length="71" mass="7748">MVKDYNVEAEQRRGGGGAVIRKRAARASSRHRRRRVMRGFAAVSTAALIGALRLYQRSPRLSSPLPASANA</sequence>
<organism evidence="3 4">
    <name type="scientific">Synaphobranchus kaupii</name>
    <name type="common">Kaup's arrowtooth eel</name>
    <dbReference type="NCBI Taxonomy" id="118154"/>
    <lineage>
        <taxon>Eukaryota</taxon>
        <taxon>Metazoa</taxon>
        <taxon>Chordata</taxon>
        <taxon>Craniata</taxon>
        <taxon>Vertebrata</taxon>
        <taxon>Euteleostomi</taxon>
        <taxon>Actinopterygii</taxon>
        <taxon>Neopterygii</taxon>
        <taxon>Teleostei</taxon>
        <taxon>Anguilliformes</taxon>
        <taxon>Synaphobranchidae</taxon>
        <taxon>Synaphobranchus</taxon>
    </lineage>
</organism>
<feature type="compositionally biased region" description="Basic residues" evidence="1">
    <location>
        <begin position="20"/>
        <end position="32"/>
    </location>
</feature>
<evidence type="ECO:0000256" key="1">
    <source>
        <dbReference type="SAM" id="MobiDB-lite"/>
    </source>
</evidence>
<feature type="compositionally biased region" description="Basic and acidic residues" evidence="1">
    <location>
        <begin position="1"/>
        <end position="13"/>
    </location>
</feature>
<keyword evidence="4" id="KW-1185">Reference proteome</keyword>
<feature type="transmembrane region" description="Helical" evidence="2">
    <location>
        <begin position="36"/>
        <end position="55"/>
    </location>
</feature>
<keyword evidence="2" id="KW-0472">Membrane</keyword>
<gene>
    <name evidence="3" type="ORF">SKAU_G00380650</name>
</gene>
<dbReference type="EMBL" id="JAINUF010000019">
    <property type="protein sequence ID" value="KAJ8336845.1"/>
    <property type="molecule type" value="Genomic_DNA"/>
</dbReference>
<comment type="caution">
    <text evidence="3">The sequence shown here is derived from an EMBL/GenBank/DDBJ whole genome shotgun (WGS) entry which is preliminary data.</text>
</comment>
<dbReference type="AlphaFoldDB" id="A0A9Q1EDK2"/>
<name>A0A9Q1EDK2_SYNKA</name>
<feature type="region of interest" description="Disordered" evidence="1">
    <location>
        <begin position="1"/>
        <end position="32"/>
    </location>
</feature>
<keyword evidence="2" id="KW-1133">Transmembrane helix</keyword>
<evidence type="ECO:0000313" key="3">
    <source>
        <dbReference type="EMBL" id="KAJ8336845.1"/>
    </source>
</evidence>
<proteinExistence type="predicted"/>
<protein>
    <submittedName>
        <fullName evidence="3">Uncharacterized protein</fullName>
    </submittedName>
</protein>
<evidence type="ECO:0000313" key="4">
    <source>
        <dbReference type="Proteomes" id="UP001152622"/>
    </source>
</evidence>
<dbReference type="Proteomes" id="UP001152622">
    <property type="component" value="Chromosome 19"/>
</dbReference>
<keyword evidence="2" id="KW-0812">Transmembrane</keyword>
<reference evidence="3" key="1">
    <citation type="journal article" date="2023" name="Science">
        <title>Genome structures resolve the early diversification of teleost fishes.</title>
        <authorList>
            <person name="Parey E."/>
            <person name="Louis A."/>
            <person name="Montfort J."/>
            <person name="Bouchez O."/>
            <person name="Roques C."/>
            <person name="Iampietro C."/>
            <person name="Lluch J."/>
            <person name="Castinel A."/>
            <person name="Donnadieu C."/>
            <person name="Desvignes T."/>
            <person name="Floi Bucao C."/>
            <person name="Jouanno E."/>
            <person name="Wen M."/>
            <person name="Mejri S."/>
            <person name="Dirks R."/>
            <person name="Jansen H."/>
            <person name="Henkel C."/>
            <person name="Chen W.J."/>
            <person name="Zahm M."/>
            <person name="Cabau C."/>
            <person name="Klopp C."/>
            <person name="Thompson A.W."/>
            <person name="Robinson-Rechavi M."/>
            <person name="Braasch I."/>
            <person name="Lecointre G."/>
            <person name="Bobe J."/>
            <person name="Postlethwait J.H."/>
            <person name="Berthelot C."/>
            <person name="Roest Crollius H."/>
            <person name="Guiguen Y."/>
        </authorList>
    </citation>
    <scope>NUCLEOTIDE SEQUENCE</scope>
    <source>
        <strain evidence="3">WJC10195</strain>
    </source>
</reference>
<accession>A0A9Q1EDK2</accession>